<name>A0ABX2CS82_9CYAN</name>
<protein>
    <recommendedName>
        <fullName evidence="1">KAP NTPase domain-containing protein</fullName>
    </recommendedName>
</protein>
<evidence type="ECO:0000259" key="1">
    <source>
        <dbReference type="Pfam" id="PF07693"/>
    </source>
</evidence>
<proteinExistence type="predicted"/>
<dbReference type="EMBL" id="SRRZ01000002">
    <property type="protein sequence ID" value="NQE32430.1"/>
    <property type="molecule type" value="Genomic_DNA"/>
</dbReference>
<reference evidence="2 3" key="1">
    <citation type="journal article" date="2020" name="Sci. Rep.">
        <title>A novel cyanobacterial geosmin producer, revising GeoA distribution and dispersion patterns in Bacteria.</title>
        <authorList>
            <person name="Churro C."/>
            <person name="Semedo-Aguiar A.P."/>
            <person name="Silva A.D."/>
            <person name="Pereira-Leal J.B."/>
            <person name="Leite R.B."/>
        </authorList>
    </citation>
    <scope>NUCLEOTIDE SEQUENCE [LARGE SCALE GENOMIC DNA]</scope>
    <source>
        <strain evidence="2 3">IPMA8</strain>
    </source>
</reference>
<evidence type="ECO:0000313" key="3">
    <source>
        <dbReference type="Proteomes" id="UP000702425"/>
    </source>
</evidence>
<sequence>MELNLQKFYRACNPSYTLAVANQKDRQYYIDFSSVRGGTIVEQLERTISRLSPDAPTCQLFTGHIGSGKSTELLRLQAELQQQGFHVVYFESSKDLDMADVDITDILLSVARQVSESIEKMKIKLQPTGFKALLKGVAEVFQTQIDLRAEANVPGFGEINASTEGEFSLALGIGKITAKAKDAPNLRSELRQYLEPRTNVILDALNKELLEPANQELKRQGKQGLVVIIDNLDRIHLCAKPTGRLQPEYLFVDRGEQLARLNCHVVYTIPLVLIFSNDLGQLTNRFGVDPKVLPMVPVQLSDGSECSEGVELLRQMVLARAFPTVQPSQRYALVGKVFDSAETLDRLCRVSGGHVRNLLQLLYSCLQKQDPPLSRETLENVIVQRRHQLTLAIEPDEWQLLRQVSASKTVSGETKYQILLRSLWVFEYRYGEDYWFDVNPILADAKEFRHTVDSGELTVNS</sequence>
<dbReference type="InterPro" id="IPR011646">
    <property type="entry name" value="KAP_P-loop"/>
</dbReference>
<dbReference type="Pfam" id="PF07693">
    <property type="entry name" value="KAP_NTPase"/>
    <property type="match status" value="1"/>
</dbReference>
<organism evidence="2 3">
    <name type="scientific">Microcoleus asticus IPMA8</name>
    <dbReference type="NCBI Taxonomy" id="2563858"/>
    <lineage>
        <taxon>Bacteria</taxon>
        <taxon>Bacillati</taxon>
        <taxon>Cyanobacteriota</taxon>
        <taxon>Cyanophyceae</taxon>
        <taxon>Oscillatoriophycideae</taxon>
        <taxon>Oscillatoriales</taxon>
        <taxon>Microcoleaceae</taxon>
        <taxon>Microcoleus</taxon>
        <taxon>Microcoleus asticus</taxon>
    </lineage>
</organism>
<dbReference type="Gene3D" id="3.40.50.300">
    <property type="entry name" value="P-loop containing nucleotide triphosphate hydrolases"/>
    <property type="match status" value="1"/>
</dbReference>
<comment type="caution">
    <text evidence="2">The sequence shown here is derived from an EMBL/GenBank/DDBJ whole genome shotgun (WGS) entry which is preliminary data.</text>
</comment>
<accession>A0ABX2CS82</accession>
<dbReference type="SUPFAM" id="SSF52540">
    <property type="entry name" value="P-loop containing nucleoside triphosphate hydrolases"/>
    <property type="match status" value="1"/>
</dbReference>
<evidence type="ECO:0000313" key="2">
    <source>
        <dbReference type="EMBL" id="NQE32430.1"/>
    </source>
</evidence>
<gene>
    <name evidence="2" type="ORF">E5S67_00144</name>
</gene>
<keyword evidence="3" id="KW-1185">Reference proteome</keyword>
<feature type="domain" description="KAP NTPase" evidence="1">
    <location>
        <begin position="40"/>
        <end position="236"/>
    </location>
</feature>
<dbReference type="InterPro" id="IPR027417">
    <property type="entry name" value="P-loop_NTPase"/>
</dbReference>
<dbReference type="RefSeq" id="WP_172184515.1">
    <property type="nucleotide sequence ID" value="NZ_CAWPPK010000112.1"/>
</dbReference>
<dbReference type="Proteomes" id="UP000702425">
    <property type="component" value="Unassembled WGS sequence"/>
</dbReference>